<evidence type="ECO:0000313" key="7">
    <source>
        <dbReference type="Proteomes" id="UP000198346"/>
    </source>
</evidence>
<dbReference type="EMBL" id="FZQA01000005">
    <property type="protein sequence ID" value="SNT74721.1"/>
    <property type="molecule type" value="Genomic_DNA"/>
</dbReference>
<keyword evidence="3" id="KW-0378">Hydrolase</keyword>
<keyword evidence="7" id="KW-1185">Reference proteome</keyword>
<evidence type="ECO:0000259" key="5">
    <source>
        <dbReference type="PROSITE" id="PS51935"/>
    </source>
</evidence>
<proteinExistence type="inferred from homology"/>
<dbReference type="InterPro" id="IPR000064">
    <property type="entry name" value="NLP_P60_dom"/>
</dbReference>
<comment type="similarity">
    <text evidence="1">Belongs to the peptidase C40 family.</text>
</comment>
<evidence type="ECO:0000256" key="1">
    <source>
        <dbReference type="ARBA" id="ARBA00007074"/>
    </source>
</evidence>
<protein>
    <submittedName>
        <fullName evidence="6">NlpC/P60 family protein</fullName>
    </submittedName>
</protein>
<reference evidence="6 7" key="1">
    <citation type="submission" date="2017-07" db="EMBL/GenBank/DDBJ databases">
        <authorList>
            <person name="Sun Z.S."/>
            <person name="Albrecht U."/>
            <person name="Echele G."/>
            <person name="Lee C.C."/>
        </authorList>
    </citation>
    <scope>NUCLEOTIDE SEQUENCE [LARGE SCALE GENOMIC DNA]</scope>
    <source>
        <strain evidence="6 7">CGMCC 1.12710</strain>
    </source>
</reference>
<name>A0A239PWM0_9PROT</name>
<dbReference type="SUPFAM" id="SSF54001">
    <property type="entry name" value="Cysteine proteinases"/>
    <property type="match status" value="1"/>
</dbReference>
<keyword evidence="4" id="KW-0788">Thiol protease</keyword>
<dbReference type="GO" id="GO:0006508">
    <property type="term" value="P:proteolysis"/>
    <property type="evidence" value="ECO:0007669"/>
    <property type="project" value="UniProtKB-KW"/>
</dbReference>
<evidence type="ECO:0000256" key="3">
    <source>
        <dbReference type="ARBA" id="ARBA00022801"/>
    </source>
</evidence>
<accession>A0A239PWM0</accession>
<organism evidence="6 7">
    <name type="scientific">Amphiplicatus metriothermophilus</name>
    <dbReference type="NCBI Taxonomy" id="1519374"/>
    <lineage>
        <taxon>Bacteria</taxon>
        <taxon>Pseudomonadati</taxon>
        <taxon>Pseudomonadota</taxon>
        <taxon>Alphaproteobacteria</taxon>
        <taxon>Parvularculales</taxon>
        <taxon>Parvularculaceae</taxon>
        <taxon>Amphiplicatus</taxon>
    </lineage>
</organism>
<keyword evidence="2" id="KW-0645">Protease</keyword>
<gene>
    <name evidence="6" type="ORF">SAMN06297382_2327</name>
</gene>
<sequence>MHADRPPSATASASADLADAIVAEARTWLGVPWRHQGRSRAGVDCAGLVVLVARALELADHDSTAYGRRAQGQGFVEHFRGHMDGIAVTQARPGDVLVFADQAYPCHCGFLTERLGRPHFLHAHATRRQVIEEPYAGEWPAKIKFAFRFRSPGS</sequence>
<dbReference type="Gene3D" id="3.90.1720.10">
    <property type="entry name" value="endopeptidase domain like (from Nostoc punctiforme)"/>
    <property type="match status" value="1"/>
</dbReference>
<evidence type="ECO:0000256" key="2">
    <source>
        <dbReference type="ARBA" id="ARBA00022670"/>
    </source>
</evidence>
<dbReference type="Pfam" id="PF00877">
    <property type="entry name" value="NLPC_P60"/>
    <property type="match status" value="1"/>
</dbReference>
<dbReference type="OrthoDB" id="6058745at2"/>
<dbReference type="RefSeq" id="WP_089412770.1">
    <property type="nucleotide sequence ID" value="NZ_FZQA01000005.1"/>
</dbReference>
<evidence type="ECO:0000256" key="4">
    <source>
        <dbReference type="ARBA" id="ARBA00022807"/>
    </source>
</evidence>
<dbReference type="AlphaFoldDB" id="A0A239PWM0"/>
<dbReference type="GO" id="GO:0008234">
    <property type="term" value="F:cysteine-type peptidase activity"/>
    <property type="evidence" value="ECO:0007669"/>
    <property type="project" value="UniProtKB-KW"/>
</dbReference>
<feature type="domain" description="NlpC/P60" evidence="5">
    <location>
        <begin position="15"/>
        <end position="150"/>
    </location>
</feature>
<dbReference type="InterPro" id="IPR038765">
    <property type="entry name" value="Papain-like_cys_pep_sf"/>
</dbReference>
<dbReference type="Proteomes" id="UP000198346">
    <property type="component" value="Unassembled WGS sequence"/>
</dbReference>
<evidence type="ECO:0000313" key="6">
    <source>
        <dbReference type="EMBL" id="SNT74721.1"/>
    </source>
</evidence>
<dbReference type="PROSITE" id="PS51935">
    <property type="entry name" value="NLPC_P60"/>
    <property type="match status" value="1"/>
</dbReference>